<proteinExistence type="predicted"/>
<comment type="caution">
    <text evidence="2">The sequence shown here is derived from an EMBL/GenBank/DDBJ whole genome shotgun (WGS) entry which is preliminary data.</text>
</comment>
<protein>
    <submittedName>
        <fullName evidence="2">DUF397 domain-containing protein</fullName>
    </submittedName>
</protein>
<accession>A0A3N9XPZ2</accession>
<sequence length="64" mass="7029">MTSRYTRWRKSTRSDDGNCVEVANAVDGTVGVRDSKDVIGSMLEFRPATWGAFTGGIRAGKFSR</sequence>
<dbReference type="AlphaFoldDB" id="A0A3N9XPZ2"/>
<dbReference type="OrthoDB" id="4560027at2"/>
<feature type="domain" description="DUF397" evidence="1">
    <location>
        <begin position="7"/>
        <end position="58"/>
    </location>
</feature>
<dbReference type="RefSeq" id="WP_124821135.1">
    <property type="nucleotide sequence ID" value="NZ_QDGB01000287.1"/>
</dbReference>
<dbReference type="Pfam" id="PF04149">
    <property type="entry name" value="DUF397"/>
    <property type="match status" value="1"/>
</dbReference>
<dbReference type="EMBL" id="QDGB01000287">
    <property type="protein sequence ID" value="RQX15020.1"/>
    <property type="molecule type" value="Genomic_DNA"/>
</dbReference>
<dbReference type="Proteomes" id="UP000278981">
    <property type="component" value="Unassembled WGS sequence"/>
</dbReference>
<name>A0A3N9XPZ2_9ACTN</name>
<gene>
    <name evidence="2" type="ORF">DDE19_21565</name>
</gene>
<evidence type="ECO:0000313" key="3">
    <source>
        <dbReference type="Proteomes" id="UP000278981"/>
    </source>
</evidence>
<organism evidence="2 3">
    <name type="scientific">Micromonospora ureilytica</name>
    <dbReference type="NCBI Taxonomy" id="709868"/>
    <lineage>
        <taxon>Bacteria</taxon>
        <taxon>Bacillati</taxon>
        <taxon>Actinomycetota</taxon>
        <taxon>Actinomycetes</taxon>
        <taxon>Micromonosporales</taxon>
        <taxon>Micromonosporaceae</taxon>
        <taxon>Micromonospora</taxon>
    </lineage>
</organism>
<dbReference type="InterPro" id="IPR007278">
    <property type="entry name" value="DUF397"/>
</dbReference>
<evidence type="ECO:0000259" key="1">
    <source>
        <dbReference type="Pfam" id="PF04149"/>
    </source>
</evidence>
<evidence type="ECO:0000313" key="2">
    <source>
        <dbReference type="EMBL" id="RQX15020.1"/>
    </source>
</evidence>
<reference evidence="2 3" key="1">
    <citation type="submission" date="2018-04" db="EMBL/GenBank/DDBJ databases">
        <title>Micromonosporas from Atacama Desert.</title>
        <authorList>
            <person name="Carro L."/>
            <person name="Klenk H.-P."/>
            <person name="Goodfellow M."/>
        </authorList>
    </citation>
    <scope>NUCLEOTIDE SEQUENCE [LARGE SCALE GENOMIC DNA]</scope>
    <source>
        <strain evidence="2 3">LB19</strain>
    </source>
</reference>